<dbReference type="EMBL" id="CM026424">
    <property type="protein sequence ID" value="KAG0581331.1"/>
    <property type="molecule type" value="Genomic_DNA"/>
</dbReference>
<reference evidence="2" key="1">
    <citation type="submission" date="2020-06" db="EMBL/GenBank/DDBJ databases">
        <title>WGS assembly of Ceratodon purpureus strain R40.</title>
        <authorList>
            <person name="Carey S.B."/>
            <person name="Jenkins J."/>
            <person name="Shu S."/>
            <person name="Lovell J.T."/>
            <person name="Sreedasyam A."/>
            <person name="Maumus F."/>
            <person name="Tiley G.P."/>
            <person name="Fernandez-Pozo N."/>
            <person name="Barry K."/>
            <person name="Chen C."/>
            <person name="Wang M."/>
            <person name="Lipzen A."/>
            <person name="Daum C."/>
            <person name="Saski C.A."/>
            <person name="Payton A.C."/>
            <person name="Mcbreen J.C."/>
            <person name="Conrad R.E."/>
            <person name="Kollar L.M."/>
            <person name="Olsson S."/>
            <person name="Huttunen S."/>
            <person name="Landis J.B."/>
            <person name="Wickett N.J."/>
            <person name="Johnson M.G."/>
            <person name="Rensing S.A."/>
            <person name="Grimwood J."/>
            <person name="Schmutz J."/>
            <person name="Mcdaniel S.F."/>
        </authorList>
    </citation>
    <scope>NUCLEOTIDE SEQUENCE</scope>
    <source>
        <strain evidence="2">R40</strain>
    </source>
</reference>
<keyword evidence="3" id="KW-1185">Reference proteome</keyword>
<dbReference type="AlphaFoldDB" id="A0A8T0IEM2"/>
<name>A0A8T0IEM2_CERPU</name>
<gene>
    <name evidence="2" type="ORF">KC19_4G243000</name>
</gene>
<accession>A0A8T0IEM2</accession>
<feature type="signal peptide" evidence="1">
    <location>
        <begin position="1"/>
        <end position="21"/>
    </location>
</feature>
<comment type="caution">
    <text evidence="2">The sequence shown here is derived from an EMBL/GenBank/DDBJ whole genome shotgun (WGS) entry which is preliminary data.</text>
</comment>
<protein>
    <recommendedName>
        <fullName evidence="4">Secreted protein</fullName>
    </recommendedName>
</protein>
<evidence type="ECO:0008006" key="4">
    <source>
        <dbReference type="Google" id="ProtNLM"/>
    </source>
</evidence>
<proteinExistence type="predicted"/>
<sequence>MTRMFGWSDLLFFLTVERVLAVPCLNPCGDGLGLALQCLNASLVSFTPVSSLPSKVLCSPY</sequence>
<evidence type="ECO:0000313" key="2">
    <source>
        <dbReference type="EMBL" id="KAG0581331.1"/>
    </source>
</evidence>
<evidence type="ECO:0000256" key="1">
    <source>
        <dbReference type="SAM" id="SignalP"/>
    </source>
</evidence>
<dbReference type="Proteomes" id="UP000822688">
    <property type="component" value="Chromosome 4"/>
</dbReference>
<organism evidence="2 3">
    <name type="scientific">Ceratodon purpureus</name>
    <name type="common">Fire moss</name>
    <name type="synonym">Dicranum purpureum</name>
    <dbReference type="NCBI Taxonomy" id="3225"/>
    <lineage>
        <taxon>Eukaryota</taxon>
        <taxon>Viridiplantae</taxon>
        <taxon>Streptophyta</taxon>
        <taxon>Embryophyta</taxon>
        <taxon>Bryophyta</taxon>
        <taxon>Bryophytina</taxon>
        <taxon>Bryopsida</taxon>
        <taxon>Dicranidae</taxon>
        <taxon>Pseudoditrichales</taxon>
        <taxon>Ditrichaceae</taxon>
        <taxon>Ceratodon</taxon>
    </lineage>
</organism>
<evidence type="ECO:0000313" key="3">
    <source>
        <dbReference type="Proteomes" id="UP000822688"/>
    </source>
</evidence>
<feature type="chain" id="PRO_5035918296" description="Secreted protein" evidence="1">
    <location>
        <begin position="22"/>
        <end position="61"/>
    </location>
</feature>
<keyword evidence="1" id="KW-0732">Signal</keyword>